<keyword evidence="2 4" id="KW-1015">Disulfide bond</keyword>
<proteinExistence type="predicted"/>
<dbReference type="GO" id="GO:0009986">
    <property type="term" value="C:cell surface"/>
    <property type="evidence" value="ECO:0007669"/>
    <property type="project" value="TreeGrafter"/>
</dbReference>
<dbReference type="Proteomes" id="UP000245119">
    <property type="component" value="Linkage Group LG5"/>
</dbReference>
<sequence length="3583" mass="392457">MTMHVISLATHDDAQCQQTKVCTVVCATPRLRSGLSCRCFADAEPTTKLIAEAQSRCHDVCHRQQPADTPVVRHGCTHLGPQARQVASSCLGQKFVTGEDVTDFYVANAVKPDCAKSVAFEFNMSYVPEAYKWPTPNGWTEIAAKEFCIGFIVNTTIGARCRSRLDLEFQAAVDSCAQDIQISDSTNFAAQALSNFLEMCLSHLQRNTSVWEETNGDLDHLCHNQCSGHGNCSKGLCECSQGYTGIDCSVDLKTPPKMTVLVPGTTCDLRSQNCGVLTIVGGPFTPSTGLVCIFEETESDIFCYINNTCYRFGTINAQNSDLICDPAKNIKNWTNRTAFPRLDVQPVLSTHFDQNNTEFYLICDWPPLTNTDSAFSIYGQFYKNGLLYEKHEIQQNVTSIQLQLSSDIPLGHGYGDEFLCGVVACVSTNCNATLSPVITSKTTFKLEIAVVGATSLTITEGDSPRVVPHQIHLPTGSHLRHAPDCSLGIRTSMPVVDSDIRCPKSGAIVPQAVLQWLSDTKQECGLVLTNTNWYAQHALLVRATTDGKKDGDQIRDLVLSATVSSNVSVVISAIKLTIVDRDQVAICQSINDPHMSTFDKTYYNNFHVGEFVLYQHATLPYAVHAYYQKCYGGIASCNCAGAVRIGKSVILVDKCGPKAGVTSPLSVQMFLNGDLEPGTQVVQLNDGHQFEVSTLHIKSAITFPTGTKVVMTVFSEYMNIIVQASAADFNNTKGVDITASLKNSSIAPRCGTSGYDYDVNYVPSEHSWPTLSNWTEAKAQNYCMTYLRASPAAAACITRVTGLNIEAAISGCVEDIKMFDGTYFEAASLNNLMLRCTIHLEVDITYWKNVPGEGVVIEPTIYKLICPNDCSRRGVCKEGLCVCNSGYGGADCSVNLRIPPQLNDRPDKGLCNSKSGSCTKIFIYGFNFLASVNLTCVYERIQILASSVVVTGSRSTSKATFVNYQTVVCQVTSVGSYRVSLSNNGGLNVSTSFDYLVFDPTCVTCSSPNKCIIQPDTCFIDSKCYPTDAKKEDNSSLVCQPALNQTEWTHVTPYPNILQPLLTTEWLNKAPYFQVVCKVGAVRDSTVQFFVSWQVGDMILNASAPVGTDRRATLTTEDAKGIQLGDDILCRVRACYVSDCNRTISPVRESEPLTTSIQVNETSLQVTEGQGVSYVHLTSPFPPGFFTANISLWSSASILVTSQLIFDGQLSCQGRGLPQAVLRFDNGDNNNVPCGLVFTSTNWNSTLRLAVRAVIDSPIKDGNQNGNLKLSAFFSSKTVNHTVALSSVQIVVVDSDVGGLCQSINDPHITTVDGRRYDNFLQGFFTLYRHRTLPFEVSCRLLISLCVMRKNRASCNCAMMVKSYNDVVVIDSCSNSSTTPPLDVRLYLNGQLTPGTTIVRFADGLKYRVYLPTGTYAEASKGASGNDFLNIRIQPSAFDYEQIEGLCGTLDGNKENDLLNSTGYVSGETVKRPDRFSESWRAEYSYLNGYCPNPADDIQEASGEQYCACGLESSPVCSSSMYIASCGSSSTYSRSLTYGEDVTAQLLDIARGPEGCDHTTPEFTYQFNVTYVPEIPTWPSAYNMTEDYARQLCRNEVISSETYRICAHLAGLDIDAKIEACVTDLQVSGDTGWTTTAVDSLRFTCMHQLFTNVTLWITDGPQLQPDFRILGLFCPRNCSNNGICMGNGTCSCTNDFDGADCSVNTKQPPTLSYIAGGSKCDVRQGRCKGVVKIVGGGFANLPQLTCHVTPAQVGAQTDLDLKDTHSFTVPAIFLSDSAVLCNVSLNYSVDISISLDGSKQSYPLKKIVFDSQCDKCDESRCIRRGDICQINGLCYVCNSVFADDPSKYCDPRLNQSSWSEISAERLEPDAGPILRQQPLANLSGCHLGFTLTFTLKALTLCEGMYLLTSGGDLSTHSGLAVYYRRNWTYVAVSTEDYLWTLRLDKPALEKFVDYEISWGNGVGLQAIVGQKTYRTLNYVLRAKPATSVSKTLYVGGPLPGTQGCYASLIFGNLQIFTAPKPVLDRLDVTTELPTLSQQPEIKAVLNPNSSVPYLVCQWSRLPRGDVAYTVQWSVNGSPVQENLITASDQDTLLEEKLENVTFGSEISCAVTACFVYNCEGLSGPTFTSIFRATITVVEKTVTVTEGAESYRLILVPIVPPYLLCPLGLRDNNASVTVTALLHGFSGPRKCPNGNPLVQAVIESSGVEGQCGQTVTATNWNSTLYIALRAVLDGTQDGTQTGMATINASVSCQGTVTNELLANVQVTVVDKDAGAQCMSINDPHFATFDGVYYSNYREGEFVLYRHTTLGYAVHSFFRKCNDNSASCNCAAAVKVDTVVILFDRCRSRQTPGIGQPMVIKIFKSGGADPPVQIQRYNGGQKYKVILPTGTFVTLEYDPHTWLSEFINVFITATAADFGHSEGMCGSFDDNSANDITTSIDEFALRWKVERNASLYNGVCPEDTLEISDRKYCSCSNINTTCDADAFSIDCSIPATVTSGTVNYVQYEDVTSYYFRRAIQPEHCYNDLVTNVQFQYDADYVSPPAFWPTPSGIEEKDALKICQDALDFSKSASSCRKTLSNDLNIERDLEFCVSDIQMTDSPAWAATLVSSVREQCIQRAASNLSMWVTSTGNIVVPEVILSACPGDCSGHGNCTNGFCQCSPGFDGDDCSVDESKPPITLSIDGNNICDRFLSNCCNLFVLGRNFVSKTTLTCHLRALNVSATGQLVSSGAAAITSRATFVSIDSVECMLEQSVCGSSRAIGAWSVTVSNNGALQSTQSLLYVIYDSNCFTCTSTSCSPRKGVCVIDNQCYETGATNPRDSSFVCNANQNTSAWVSVKATEVYQLLRRFIFLAIQDDVVVTRSLNLTVIGSPVLVPGPRGGFALLLDGVDQFASFISSADFCLLNPDDCLLGLSVKFSVEIRTFKDDSYILSCGADQLDTTGVAIWWRSNRLNVRLRTRAKEWSVSADFSARQTQFQQFVDVQFSWNVGSGIELFLNGHLTASSMKFTAKESEKATRPDSCLIGKRRTTLEFSHLALADLYIVFASRDVTSRLAIDVELPTFTVSPTLSVFVSNDSKVSFVCNVQPMERGGLHYTVDWFWGKHVLLAQNMSLANALYTGVLSEEQITRLDFGDEIYCSVSACVEADCTNTKGPSRSSSKLVAGLQLLTKTLEVYEGSHSVYIDVVSYVPPRLYCLFEDRSRECRVSVSPTLLRMDREVRCPGTQQEISQVVFSTSTSAAQPCNYWLTMDNWRSQLRIPLTGTVDGLKDNDRETSVQVKATIIASGLVFGSVNLGQVQVKVKDRDGRAVCSVKGITRVVTFDGRLYTFYREGEFVLYRHETKPIEIRLFTRSCNRKATCVCAVAARWNDDVIIVDRCGSQQGKEDSQPTQIRMLVNGNLTPGMRVFRRDGGKVFEILLPTAGLLTVKNGRSVNRKALRIHFKAAAADYLQARGLCGTYDDDATNEFVTSGNTLVRSVTDFVTFWLVKQEDSLYNGVCPDTEETAEPESVPCDCKEDKTQTCTASLDVQTCVSAEDKDEVTSLLLNGENRLDPCLLLQTPVVWEFNPDYVFPTWRAHVREREGDKK</sequence>
<dbReference type="InterPro" id="IPR007110">
    <property type="entry name" value="Ig-like_dom"/>
</dbReference>
<dbReference type="Pfam" id="PF23106">
    <property type="entry name" value="EGF_Teneurin"/>
    <property type="match status" value="3"/>
</dbReference>
<dbReference type="PROSITE" id="PS50026">
    <property type="entry name" value="EGF_3"/>
    <property type="match status" value="1"/>
</dbReference>
<evidence type="ECO:0000256" key="4">
    <source>
        <dbReference type="PROSITE-ProRule" id="PRU00076"/>
    </source>
</evidence>
<feature type="domain" description="VWFD" evidence="7">
    <location>
        <begin position="3306"/>
        <end position="3496"/>
    </location>
</feature>
<keyword evidence="3" id="KW-0325">Glycoprotein</keyword>
<dbReference type="GO" id="GO:0005102">
    <property type="term" value="F:signaling receptor binding"/>
    <property type="evidence" value="ECO:0007669"/>
    <property type="project" value="TreeGrafter"/>
</dbReference>
<evidence type="ECO:0000259" key="6">
    <source>
        <dbReference type="PROSITE" id="PS50835"/>
    </source>
</evidence>
<dbReference type="InterPro" id="IPR058727">
    <property type="entry name" value="Helical_Vwde"/>
</dbReference>
<dbReference type="EMBL" id="PZQS01000005">
    <property type="protein sequence ID" value="PVD30143.1"/>
    <property type="molecule type" value="Genomic_DNA"/>
</dbReference>
<dbReference type="SMART" id="SM00181">
    <property type="entry name" value="EGF"/>
    <property type="match status" value="4"/>
</dbReference>
<feature type="domain" description="EGF-like" evidence="5">
    <location>
        <begin position="1670"/>
        <end position="1702"/>
    </location>
</feature>
<dbReference type="PROSITE" id="PS00022">
    <property type="entry name" value="EGF_1"/>
    <property type="match status" value="3"/>
</dbReference>
<dbReference type="GO" id="GO:0005576">
    <property type="term" value="C:extracellular region"/>
    <property type="evidence" value="ECO:0007669"/>
    <property type="project" value="TreeGrafter"/>
</dbReference>
<dbReference type="InterPro" id="IPR050969">
    <property type="entry name" value="Dev_Signal_Modulators"/>
</dbReference>
<dbReference type="Pfam" id="PF26129">
    <property type="entry name" value="Vwde"/>
    <property type="match status" value="4"/>
</dbReference>
<name>A0A2T7P9Q2_POMCA</name>
<evidence type="ECO:0000259" key="5">
    <source>
        <dbReference type="PROSITE" id="PS50026"/>
    </source>
</evidence>
<dbReference type="OrthoDB" id="382013at2759"/>
<dbReference type="PANTHER" id="PTHR14949">
    <property type="entry name" value="EGF-LIKE-DOMAIN, MULTIPLE 7, 8"/>
    <property type="match status" value="1"/>
</dbReference>
<dbReference type="Gene3D" id="2.60.120.260">
    <property type="entry name" value="Galactose-binding domain-like"/>
    <property type="match status" value="2"/>
</dbReference>
<evidence type="ECO:0000256" key="3">
    <source>
        <dbReference type="ARBA" id="ARBA00023180"/>
    </source>
</evidence>
<feature type="domain" description="Ig-like" evidence="6">
    <location>
        <begin position="2033"/>
        <end position="2111"/>
    </location>
</feature>
<dbReference type="Pfam" id="PF00094">
    <property type="entry name" value="VWD"/>
    <property type="match status" value="3"/>
</dbReference>
<evidence type="ECO:0000256" key="1">
    <source>
        <dbReference type="ARBA" id="ARBA00022729"/>
    </source>
</evidence>
<dbReference type="InterPro" id="IPR001846">
    <property type="entry name" value="VWF_type-D"/>
</dbReference>
<dbReference type="SUPFAM" id="SSF49899">
    <property type="entry name" value="Concanavalin A-like lectins/glucanases"/>
    <property type="match status" value="1"/>
</dbReference>
<dbReference type="InterPro" id="IPR000742">
    <property type="entry name" value="EGF"/>
</dbReference>
<keyword evidence="1" id="KW-0732">Signal</keyword>
<feature type="domain" description="VWFD" evidence="7">
    <location>
        <begin position="2274"/>
        <end position="2459"/>
    </location>
</feature>
<dbReference type="InterPro" id="IPR013320">
    <property type="entry name" value="ConA-like_dom_sf"/>
</dbReference>
<feature type="disulfide bond" evidence="4">
    <location>
        <begin position="1674"/>
        <end position="1684"/>
    </location>
</feature>
<dbReference type="FunFam" id="2.10.25.10:FF:000001">
    <property type="entry name" value="Tenascin C"/>
    <property type="match status" value="1"/>
</dbReference>
<protein>
    <recommendedName>
        <fullName evidence="10">VWFD domain-containing protein</fullName>
    </recommendedName>
</protein>
<feature type="domain" description="VWFD" evidence="7">
    <location>
        <begin position="1299"/>
        <end position="1492"/>
    </location>
</feature>
<keyword evidence="9" id="KW-1185">Reference proteome</keyword>
<evidence type="ECO:0008006" key="10">
    <source>
        <dbReference type="Google" id="ProtNLM"/>
    </source>
</evidence>
<dbReference type="PROSITE" id="PS50835">
    <property type="entry name" value="IG_LIKE"/>
    <property type="match status" value="1"/>
</dbReference>
<evidence type="ECO:0000256" key="2">
    <source>
        <dbReference type="ARBA" id="ARBA00023157"/>
    </source>
</evidence>
<dbReference type="PROSITE" id="PS51233">
    <property type="entry name" value="VWFD"/>
    <property type="match status" value="3"/>
</dbReference>
<evidence type="ECO:0000313" key="8">
    <source>
        <dbReference type="EMBL" id="PVD30143.1"/>
    </source>
</evidence>
<evidence type="ECO:0000313" key="9">
    <source>
        <dbReference type="Proteomes" id="UP000245119"/>
    </source>
</evidence>
<comment type="caution">
    <text evidence="8">The sequence shown here is derived from an EMBL/GenBank/DDBJ whole genome shotgun (WGS) entry which is preliminary data.</text>
</comment>
<dbReference type="PROSITE" id="PS01186">
    <property type="entry name" value="EGF_2"/>
    <property type="match status" value="3"/>
</dbReference>
<keyword evidence="4" id="KW-0245">EGF-like domain</keyword>
<dbReference type="STRING" id="400727.A0A2T7P9Q2"/>
<comment type="caution">
    <text evidence="4">Lacks conserved residue(s) required for the propagation of feature annotation.</text>
</comment>
<gene>
    <name evidence="8" type="ORF">C0Q70_09405</name>
</gene>
<dbReference type="SMART" id="SM00216">
    <property type="entry name" value="VWD"/>
    <property type="match status" value="3"/>
</dbReference>
<feature type="disulfide bond" evidence="4">
    <location>
        <begin position="1692"/>
        <end position="1701"/>
    </location>
</feature>
<accession>A0A2T7P9Q2</accession>
<reference evidence="8 9" key="1">
    <citation type="submission" date="2018-04" db="EMBL/GenBank/DDBJ databases">
        <title>The genome of golden apple snail Pomacea canaliculata provides insight into stress tolerance and invasive adaptation.</title>
        <authorList>
            <person name="Liu C."/>
            <person name="Liu B."/>
            <person name="Ren Y."/>
            <person name="Zhang Y."/>
            <person name="Wang H."/>
            <person name="Li S."/>
            <person name="Jiang F."/>
            <person name="Yin L."/>
            <person name="Zhang G."/>
            <person name="Qian W."/>
            <person name="Fan W."/>
        </authorList>
    </citation>
    <scope>NUCLEOTIDE SEQUENCE [LARGE SCALE GENOMIC DNA]</scope>
    <source>
        <strain evidence="8">SZHN2017</strain>
        <tissue evidence="8">Muscle</tissue>
    </source>
</reference>
<organism evidence="8 9">
    <name type="scientific">Pomacea canaliculata</name>
    <name type="common">Golden apple snail</name>
    <dbReference type="NCBI Taxonomy" id="400727"/>
    <lineage>
        <taxon>Eukaryota</taxon>
        <taxon>Metazoa</taxon>
        <taxon>Spiralia</taxon>
        <taxon>Lophotrochozoa</taxon>
        <taxon>Mollusca</taxon>
        <taxon>Gastropoda</taxon>
        <taxon>Caenogastropoda</taxon>
        <taxon>Architaenioglossa</taxon>
        <taxon>Ampullarioidea</taxon>
        <taxon>Ampullariidae</taxon>
        <taxon>Pomacea</taxon>
    </lineage>
</organism>
<dbReference type="PANTHER" id="PTHR14949:SF54">
    <property type="entry name" value="VWFD DOMAIN-CONTAINING PROTEIN"/>
    <property type="match status" value="1"/>
</dbReference>
<dbReference type="Gene3D" id="2.10.25.10">
    <property type="entry name" value="Laminin"/>
    <property type="match status" value="1"/>
</dbReference>
<evidence type="ECO:0000259" key="7">
    <source>
        <dbReference type="PROSITE" id="PS51233"/>
    </source>
</evidence>